<dbReference type="PANTHER" id="PTHR33416">
    <property type="entry name" value="NUCLEAR PORE COMPLEX PROTEIN NUP1"/>
    <property type="match status" value="1"/>
</dbReference>
<dbReference type="PANTHER" id="PTHR33416:SF20">
    <property type="entry name" value="NUCLEAR PORE COMPLEX PROTEIN NUP1"/>
    <property type="match status" value="1"/>
</dbReference>
<gene>
    <name evidence="3" type="primary">LOC103708737</name>
</gene>
<feature type="region of interest" description="Disordered" evidence="1">
    <location>
        <begin position="1"/>
        <end position="51"/>
    </location>
</feature>
<feature type="compositionally biased region" description="Basic and acidic residues" evidence="1">
    <location>
        <begin position="1"/>
        <end position="12"/>
    </location>
</feature>
<dbReference type="GO" id="GO:0005635">
    <property type="term" value="C:nuclear envelope"/>
    <property type="evidence" value="ECO:0007669"/>
    <property type="project" value="TreeGrafter"/>
</dbReference>
<keyword evidence="2" id="KW-1185">Reference proteome</keyword>
<evidence type="ECO:0000313" key="2">
    <source>
        <dbReference type="Proteomes" id="UP000228380"/>
    </source>
</evidence>
<dbReference type="GeneID" id="103708737"/>
<dbReference type="RefSeq" id="XP_008792016.2">
    <property type="nucleotide sequence ID" value="XM_008793794.4"/>
</dbReference>
<organism evidence="2 3">
    <name type="scientific">Phoenix dactylifera</name>
    <name type="common">Date palm</name>
    <dbReference type="NCBI Taxonomy" id="42345"/>
    <lineage>
        <taxon>Eukaryota</taxon>
        <taxon>Viridiplantae</taxon>
        <taxon>Streptophyta</taxon>
        <taxon>Embryophyta</taxon>
        <taxon>Tracheophyta</taxon>
        <taxon>Spermatophyta</taxon>
        <taxon>Magnoliopsida</taxon>
        <taxon>Liliopsida</taxon>
        <taxon>Arecaceae</taxon>
        <taxon>Coryphoideae</taxon>
        <taxon>Phoeniceae</taxon>
        <taxon>Phoenix</taxon>
    </lineage>
</organism>
<dbReference type="AlphaFoldDB" id="A0A8B7C5B3"/>
<evidence type="ECO:0000313" key="3">
    <source>
        <dbReference type="RefSeq" id="XP_008792016.2"/>
    </source>
</evidence>
<evidence type="ECO:0000256" key="1">
    <source>
        <dbReference type="SAM" id="MobiDB-lite"/>
    </source>
</evidence>
<sequence length="544" mass="58489">MGGREEAKEERSGGGGAGGKLARRSFLRRVQPTPYDRPPRIASAASGEEGRDGWLSRLLIRRASRLLPSLFSSSPWPQDSPASPEEEQEGFDGVSTIISDNQFEESKVPDASVESEYPFPGPEAGKVLENRVPNARDLNGLAEIEQRLKQKMFSRDETNRLIELLKSRTTEFPNDDGHSGGFIAKATEGASGPQDLITSGEHALQSDYQMTPKIFYSHHSKAKRVLNDGFTSVGPLHQIHQKNVPTACKGPGPSGFATSFSLPSGPSEKGASKGTVLEFHCAKANDESCRYMVGSSTVHPQSSAAARKILRRLERTVPPPQEKSLHLKKLDIAGMKVPSMPYTPVMGGQGDRFNASVSDDQKLGSLFGRNTGEQDYVDAQKVLPGLYMSKIHEDKLLSCPSQSSEQGNTTAGSEVFQIPGPVRHSSGFKPTLSSLFTTNPTSKSSDNGCSFAFPVSVTSNSSSEPPPTPTITKSQTVSRMSSNSEGSIPSFSFGSSTVDGGLVFSFGSIASSTLTETASPEFKFGSNENSRLSFKSLSRDAICY</sequence>
<feature type="compositionally biased region" description="Polar residues" evidence="1">
    <location>
        <begin position="473"/>
        <end position="483"/>
    </location>
</feature>
<feature type="region of interest" description="Disordered" evidence="1">
    <location>
        <begin position="457"/>
        <end position="483"/>
    </location>
</feature>
<accession>A0A8B7C5B3</accession>
<protein>
    <submittedName>
        <fullName evidence="3">Uncharacterized protein LOC103708737 isoform X2</fullName>
    </submittedName>
</protein>
<reference evidence="2" key="1">
    <citation type="journal article" date="2019" name="Nat. Commun.">
        <title>Genome-wide association mapping of date palm fruit traits.</title>
        <authorList>
            <person name="Hazzouri K.M."/>
            <person name="Gros-Balthazard M."/>
            <person name="Flowers J.M."/>
            <person name="Copetti D."/>
            <person name="Lemansour A."/>
            <person name="Lebrun M."/>
            <person name="Masmoudi K."/>
            <person name="Ferrand S."/>
            <person name="Dhar M.I."/>
            <person name="Fresquez Z.A."/>
            <person name="Rosas U."/>
            <person name="Zhang J."/>
            <person name="Talag J."/>
            <person name="Lee S."/>
            <person name="Kudrna D."/>
            <person name="Powell R.F."/>
            <person name="Leitch I.J."/>
            <person name="Krueger R.R."/>
            <person name="Wing R.A."/>
            <person name="Amiri K.M.A."/>
            <person name="Purugganan M.D."/>
        </authorList>
    </citation>
    <scope>NUCLEOTIDE SEQUENCE [LARGE SCALE GENOMIC DNA]</scope>
    <source>
        <strain evidence="2">cv. Khalas</strain>
    </source>
</reference>
<name>A0A8B7C5B3_PHODC</name>
<dbReference type="GO" id="GO:0071763">
    <property type="term" value="P:nuclear membrane organization"/>
    <property type="evidence" value="ECO:0007669"/>
    <property type="project" value="TreeGrafter"/>
</dbReference>
<feature type="region of interest" description="Disordered" evidence="1">
    <location>
        <begin position="70"/>
        <end position="127"/>
    </location>
</feature>
<reference evidence="3" key="2">
    <citation type="submission" date="2025-08" db="UniProtKB">
        <authorList>
            <consortium name="RefSeq"/>
        </authorList>
    </citation>
    <scope>IDENTIFICATION</scope>
    <source>
        <tissue evidence="3">Young leaves</tissue>
    </source>
</reference>
<dbReference type="Proteomes" id="UP000228380">
    <property type="component" value="Chromosome 8"/>
</dbReference>
<proteinExistence type="predicted"/>